<reference evidence="1" key="1">
    <citation type="submission" date="2014-07" db="EMBL/GenBank/DDBJ databases">
        <authorList>
            <person name="Martin A.A"/>
            <person name="De Silva N."/>
        </authorList>
    </citation>
    <scope>NUCLEOTIDE SEQUENCE</scope>
</reference>
<dbReference type="Proteomes" id="UP000035680">
    <property type="component" value="Unassembled WGS sequence"/>
</dbReference>
<dbReference type="AlphaFoldDB" id="A0A0K0FNA0"/>
<sequence length="138" mass="16143">MSYSEETSKKIKRSLIKFKPIINEIAQSIVDKEINDIVQCKKISSPEDISKILKPYITELSLLTESKNNINNNDVGFTELAEITFKEEILRTLIVNLRRELGDLYIEMTHKEKNDKMFKQSNTIKVSIFKHLKEILFH</sequence>
<keyword evidence="1" id="KW-1185">Reference proteome</keyword>
<protein>
    <submittedName>
        <fullName evidence="2">Uncharacterized protein</fullName>
    </submittedName>
</protein>
<reference evidence="2" key="2">
    <citation type="submission" date="2015-08" db="UniProtKB">
        <authorList>
            <consortium name="WormBaseParasite"/>
        </authorList>
    </citation>
    <scope>IDENTIFICATION</scope>
</reference>
<proteinExistence type="predicted"/>
<dbReference type="WBParaSite" id="SVE_1048000.1">
    <property type="protein sequence ID" value="SVE_1048000.1"/>
    <property type="gene ID" value="SVE_1048000"/>
</dbReference>
<accession>A0A0K0FNA0</accession>
<evidence type="ECO:0000313" key="1">
    <source>
        <dbReference type="Proteomes" id="UP000035680"/>
    </source>
</evidence>
<evidence type="ECO:0000313" key="2">
    <source>
        <dbReference type="WBParaSite" id="SVE_1048000.1"/>
    </source>
</evidence>
<organism evidence="1 2">
    <name type="scientific">Strongyloides venezuelensis</name>
    <name type="common">Threadworm</name>
    <dbReference type="NCBI Taxonomy" id="75913"/>
    <lineage>
        <taxon>Eukaryota</taxon>
        <taxon>Metazoa</taxon>
        <taxon>Ecdysozoa</taxon>
        <taxon>Nematoda</taxon>
        <taxon>Chromadorea</taxon>
        <taxon>Rhabditida</taxon>
        <taxon>Tylenchina</taxon>
        <taxon>Panagrolaimomorpha</taxon>
        <taxon>Strongyloidoidea</taxon>
        <taxon>Strongyloididae</taxon>
        <taxon>Strongyloides</taxon>
    </lineage>
</organism>
<name>A0A0K0FNA0_STRVS</name>